<evidence type="ECO:0000256" key="3">
    <source>
        <dbReference type="ARBA" id="ARBA00022679"/>
    </source>
</evidence>
<dbReference type="Gene3D" id="1.10.287.130">
    <property type="match status" value="1"/>
</dbReference>
<dbReference type="Pfam" id="PF02518">
    <property type="entry name" value="HATPase_c"/>
    <property type="match status" value="1"/>
</dbReference>
<dbReference type="GO" id="GO:0000155">
    <property type="term" value="F:phosphorelay sensor kinase activity"/>
    <property type="evidence" value="ECO:0007669"/>
    <property type="project" value="InterPro"/>
</dbReference>
<dbReference type="AlphaFoldDB" id="A0A161R114"/>
<proteinExistence type="predicted"/>
<evidence type="ECO:0000256" key="2">
    <source>
        <dbReference type="ARBA" id="ARBA00012438"/>
    </source>
</evidence>
<dbReference type="RefSeq" id="WP_062767105.1">
    <property type="nucleotide sequence ID" value="NZ_CP121045.1"/>
</dbReference>
<accession>A0A161R114</accession>
<evidence type="ECO:0000313" key="6">
    <source>
        <dbReference type="EMBL" id="KYO51080.1"/>
    </source>
</evidence>
<gene>
    <name evidence="6" type="ORF">AUP44_10575</name>
</gene>
<keyword evidence="3" id="KW-0808">Transferase</keyword>
<organism evidence="6 7">
    <name type="scientific">Tistrella mobilis</name>
    <dbReference type="NCBI Taxonomy" id="171437"/>
    <lineage>
        <taxon>Bacteria</taxon>
        <taxon>Pseudomonadati</taxon>
        <taxon>Pseudomonadota</taxon>
        <taxon>Alphaproteobacteria</taxon>
        <taxon>Geminicoccales</taxon>
        <taxon>Geminicoccaceae</taxon>
        <taxon>Tistrella</taxon>
    </lineage>
</organism>
<keyword evidence="4" id="KW-0418">Kinase</keyword>
<comment type="catalytic activity">
    <reaction evidence="1">
        <text>ATP + protein L-histidine = ADP + protein N-phospho-L-histidine.</text>
        <dbReference type="EC" id="2.7.13.3"/>
    </reaction>
</comment>
<dbReference type="Gene3D" id="3.30.565.10">
    <property type="entry name" value="Histidine kinase-like ATPase, C-terminal domain"/>
    <property type="match status" value="1"/>
</dbReference>
<dbReference type="Proteomes" id="UP000075787">
    <property type="component" value="Unassembled WGS sequence"/>
</dbReference>
<dbReference type="InterPro" id="IPR003661">
    <property type="entry name" value="HisK_dim/P_dom"/>
</dbReference>
<comment type="caution">
    <text evidence="6">The sequence shown here is derived from an EMBL/GenBank/DDBJ whole genome shotgun (WGS) entry which is preliminary data.</text>
</comment>
<sequence>MTGVLTDGQVETGADAPQDAAETVVAAASEAMLITDGETRSGFLNNAACRLIGSDRRRLGFVRLIALVNGMVQRAASDRSFRSHIELLGNDRQSAHASVLRMRGVTPRSFSITSQPVDPQGRRQLWIVRDETVLSRQAMDCRSCAGEARSIHDALLARTRALSEARDLADASRMVAEQASRAKSEFMAHLSHELRTPLNAVLGFSEVIARELLGPAAVPAYVDYARSIHESGSTLLGLIDDILDLSQVETGRVQVRLRPTDLNELVNGLDLDEDLRPGVRLATDLPQGRIVVPGDPDILTRAVLHLLDVSANVAPAGSAVTIRTFDTGTHAGIEVIDAGSVMSAVEIENALAAFGDTDSQIARSGRGRGVGLSLADALIRLHGGRLVIAPRGNGGMVTRVLLPRG</sequence>
<dbReference type="CDD" id="cd00082">
    <property type="entry name" value="HisKA"/>
    <property type="match status" value="1"/>
</dbReference>
<dbReference type="PANTHER" id="PTHR43047">
    <property type="entry name" value="TWO-COMPONENT HISTIDINE PROTEIN KINASE"/>
    <property type="match status" value="1"/>
</dbReference>
<name>A0A161R114_9PROT</name>
<feature type="domain" description="Histidine kinase" evidence="5">
    <location>
        <begin position="189"/>
        <end position="405"/>
    </location>
</feature>
<dbReference type="GeneID" id="97240774"/>
<dbReference type="SMART" id="SM00387">
    <property type="entry name" value="HATPase_c"/>
    <property type="match status" value="1"/>
</dbReference>
<reference evidence="6 7" key="1">
    <citation type="submission" date="2015-12" db="EMBL/GenBank/DDBJ databases">
        <title>Genome sequence of Tistrella mobilis MCCC 1A02139.</title>
        <authorList>
            <person name="Lu L."/>
            <person name="Lai Q."/>
            <person name="Shao Z."/>
            <person name="Qian P."/>
        </authorList>
    </citation>
    <scope>NUCLEOTIDE SEQUENCE [LARGE SCALE GENOMIC DNA]</scope>
    <source>
        <strain evidence="6 7">MCCC 1A02139</strain>
    </source>
</reference>
<dbReference type="InterPro" id="IPR036890">
    <property type="entry name" value="HATPase_C_sf"/>
</dbReference>
<evidence type="ECO:0000256" key="1">
    <source>
        <dbReference type="ARBA" id="ARBA00000085"/>
    </source>
</evidence>
<dbReference type="InterPro" id="IPR003594">
    <property type="entry name" value="HATPase_dom"/>
</dbReference>
<dbReference type="EC" id="2.7.13.3" evidence="2"/>
<dbReference type="Pfam" id="PF00512">
    <property type="entry name" value="HisKA"/>
    <property type="match status" value="1"/>
</dbReference>
<evidence type="ECO:0000256" key="4">
    <source>
        <dbReference type="ARBA" id="ARBA00022777"/>
    </source>
</evidence>
<dbReference type="InterPro" id="IPR005467">
    <property type="entry name" value="His_kinase_dom"/>
</dbReference>
<dbReference type="SMART" id="SM00388">
    <property type="entry name" value="HisKA"/>
    <property type="match status" value="1"/>
</dbReference>
<dbReference type="EMBL" id="LPZR01000183">
    <property type="protein sequence ID" value="KYO51080.1"/>
    <property type="molecule type" value="Genomic_DNA"/>
</dbReference>
<dbReference type="SUPFAM" id="SSF55874">
    <property type="entry name" value="ATPase domain of HSP90 chaperone/DNA topoisomerase II/histidine kinase"/>
    <property type="match status" value="1"/>
</dbReference>
<dbReference type="OrthoDB" id="6115735at2"/>
<evidence type="ECO:0000313" key="7">
    <source>
        <dbReference type="Proteomes" id="UP000075787"/>
    </source>
</evidence>
<dbReference type="PROSITE" id="PS50109">
    <property type="entry name" value="HIS_KIN"/>
    <property type="match status" value="1"/>
</dbReference>
<dbReference type="SUPFAM" id="SSF47384">
    <property type="entry name" value="Homodimeric domain of signal transducing histidine kinase"/>
    <property type="match status" value="1"/>
</dbReference>
<protein>
    <recommendedName>
        <fullName evidence="2">histidine kinase</fullName>
        <ecNumber evidence="2">2.7.13.3</ecNumber>
    </recommendedName>
</protein>
<dbReference type="InterPro" id="IPR036097">
    <property type="entry name" value="HisK_dim/P_sf"/>
</dbReference>
<evidence type="ECO:0000259" key="5">
    <source>
        <dbReference type="PROSITE" id="PS50109"/>
    </source>
</evidence>